<protein>
    <submittedName>
        <fullName evidence="1">Uncharacterized protein</fullName>
    </submittedName>
</protein>
<evidence type="ECO:0000313" key="2">
    <source>
        <dbReference type="Proteomes" id="UP001206924"/>
    </source>
</evidence>
<accession>A0ABT1NVH6</accession>
<evidence type="ECO:0000313" key="1">
    <source>
        <dbReference type="EMBL" id="MCQ1951617.1"/>
    </source>
</evidence>
<organism evidence="1 2">
    <name type="scientific">Arthrobacter jinronghuae</name>
    <dbReference type="NCBI Taxonomy" id="2964609"/>
    <lineage>
        <taxon>Bacteria</taxon>
        <taxon>Bacillati</taxon>
        <taxon>Actinomycetota</taxon>
        <taxon>Actinomycetes</taxon>
        <taxon>Micrococcales</taxon>
        <taxon>Micrococcaceae</taxon>
        <taxon>Arthrobacter</taxon>
    </lineage>
</organism>
<reference evidence="1 2" key="1">
    <citation type="submission" date="2022-07" db="EMBL/GenBank/DDBJ databases">
        <title>Novel species in genus Arthrobacter.</title>
        <authorList>
            <person name="Liu Y."/>
        </authorList>
    </citation>
    <scope>NUCLEOTIDE SEQUENCE [LARGE SCALE GENOMIC DNA]</scope>
    <source>
        <strain evidence="2">zg-Y859</strain>
    </source>
</reference>
<dbReference type="Proteomes" id="UP001206924">
    <property type="component" value="Unassembled WGS sequence"/>
</dbReference>
<name>A0ABT1NVH6_9MICC</name>
<dbReference type="EMBL" id="JANFLP010000020">
    <property type="protein sequence ID" value="MCQ1951617.1"/>
    <property type="molecule type" value="Genomic_DNA"/>
</dbReference>
<dbReference type="RefSeq" id="WP_255866625.1">
    <property type="nucleotide sequence ID" value="NZ_CP104263.1"/>
</dbReference>
<sequence>MSANDLEEFYIHTVTVDTVVSGGPWGDEVATSEPLRCFVADKRTFVRDSNGTEVVSSTTITAPPEYREQFTPGATVHLPHRDAEVIAVANADSGPLDLPDHIAVSLT</sequence>
<proteinExistence type="predicted"/>
<comment type="caution">
    <text evidence="1">The sequence shown here is derived from an EMBL/GenBank/DDBJ whole genome shotgun (WGS) entry which is preliminary data.</text>
</comment>
<gene>
    <name evidence="1" type="ORF">NNX28_16995</name>
</gene>
<keyword evidence="2" id="KW-1185">Reference proteome</keyword>